<evidence type="ECO:0000256" key="3">
    <source>
        <dbReference type="ARBA" id="ARBA00022527"/>
    </source>
</evidence>
<dbReference type="InterPro" id="IPR000719">
    <property type="entry name" value="Prot_kinase_dom"/>
</dbReference>
<dbReference type="Gene3D" id="1.10.510.10">
    <property type="entry name" value="Transferase(Phosphotransferase) domain 1"/>
    <property type="match status" value="1"/>
</dbReference>
<keyword evidence="5 8" id="KW-0547">Nucleotide-binding</keyword>
<dbReference type="Gene3D" id="3.30.200.20">
    <property type="entry name" value="Phosphorylase Kinase, domain 1"/>
    <property type="match status" value="1"/>
</dbReference>
<proteinExistence type="inferred from homology"/>
<dbReference type="SMART" id="SM00220">
    <property type="entry name" value="S_TKc"/>
    <property type="match status" value="1"/>
</dbReference>
<dbReference type="PROSITE" id="PS00108">
    <property type="entry name" value="PROTEIN_KINASE_ST"/>
    <property type="match status" value="1"/>
</dbReference>
<gene>
    <name evidence="11" type="ORF">TCIL3000_7_1340</name>
</gene>
<name>G0UPL7_TRYCI</name>
<dbReference type="GO" id="GO:0005737">
    <property type="term" value="C:cytoplasm"/>
    <property type="evidence" value="ECO:0007669"/>
    <property type="project" value="TreeGrafter"/>
</dbReference>
<evidence type="ECO:0000259" key="10">
    <source>
        <dbReference type="PROSITE" id="PS50011"/>
    </source>
</evidence>
<dbReference type="InterPro" id="IPR008271">
    <property type="entry name" value="Ser/Thr_kinase_AS"/>
</dbReference>
<dbReference type="PROSITE" id="PS00107">
    <property type="entry name" value="PROTEIN_KINASE_ATP"/>
    <property type="match status" value="1"/>
</dbReference>
<dbReference type="PANTHER" id="PTHR24056:SF0">
    <property type="entry name" value="CYCLIN-DEPENDENT KINASE 7"/>
    <property type="match status" value="1"/>
</dbReference>
<dbReference type="GO" id="GO:0004693">
    <property type="term" value="F:cyclin-dependent protein serine/threonine kinase activity"/>
    <property type="evidence" value="ECO:0007669"/>
    <property type="project" value="TreeGrafter"/>
</dbReference>
<evidence type="ECO:0000256" key="1">
    <source>
        <dbReference type="ARBA" id="ARBA00006485"/>
    </source>
</evidence>
<reference evidence="11" key="1">
    <citation type="journal article" date="2012" name="Proc. Natl. Acad. Sci. U.S.A.">
        <title>Antigenic diversity is generated by distinct evolutionary mechanisms in African trypanosome species.</title>
        <authorList>
            <person name="Jackson A.P."/>
            <person name="Berry A."/>
            <person name="Aslett M."/>
            <person name="Allison H.C."/>
            <person name="Burton P."/>
            <person name="Vavrova-Anderson J."/>
            <person name="Brown R."/>
            <person name="Browne H."/>
            <person name="Corton N."/>
            <person name="Hauser H."/>
            <person name="Gamble J."/>
            <person name="Gilderthorp R."/>
            <person name="Marcello L."/>
            <person name="McQuillan J."/>
            <person name="Otto T.D."/>
            <person name="Quail M.A."/>
            <person name="Sanders M.J."/>
            <person name="van Tonder A."/>
            <person name="Ginger M.L."/>
            <person name="Field M.C."/>
            <person name="Barry J.D."/>
            <person name="Hertz-Fowler C."/>
            <person name="Berriman M."/>
        </authorList>
    </citation>
    <scope>NUCLEOTIDE SEQUENCE</scope>
    <source>
        <strain evidence="11">IL3000</strain>
    </source>
</reference>
<sequence>MSNLIGKFLLGSLIGEGRHGAVYAAVVKESGVPVAIKTINISSVDEGIPHMLAREVIVALRLQHPYIIRTYEVIPYGSHVAIVMERCATDLFAVLSERSSTNPLPIEAAKSFFRMLLAALAYMHKEGILHRDVKPSNCFLAEDGALRLGDFGLSRMQDGEESMTHEVVSRWYRAPELLLGQRHYGPEIDMWSAGCVLVELLRGHAGPFFAAEGDVMQLSKIFDVLGTPTPESWPTATALPDWGKVVFEQKNPCALAEFFPTVPGTALDLLQGLLCLDPAKRLSADDALCHPFLTEF</sequence>
<evidence type="ECO:0000256" key="5">
    <source>
        <dbReference type="ARBA" id="ARBA00022741"/>
    </source>
</evidence>
<dbReference type="EC" id="2.7.11.23" evidence="2"/>
<dbReference type="VEuPathDB" id="TriTrypDB:TcIL3000_7_1340"/>
<feature type="domain" description="Protein kinase" evidence="10">
    <location>
        <begin position="8"/>
        <end position="293"/>
    </location>
</feature>
<organism evidence="11">
    <name type="scientific">Trypanosoma congolense (strain IL3000)</name>
    <dbReference type="NCBI Taxonomy" id="1068625"/>
    <lineage>
        <taxon>Eukaryota</taxon>
        <taxon>Discoba</taxon>
        <taxon>Euglenozoa</taxon>
        <taxon>Kinetoplastea</taxon>
        <taxon>Metakinetoplastina</taxon>
        <taxon>Trypanosomatida</taxon>
        <taxon>Trypanosomatidae</taxon>
        <taxon>Trypanosoma</taxon>
        <taxon>Nannomonas</taxon>
    </lineage>
</organism>
<evidence type="ECO:0000256" key="7">
    <source>
        <dbReference type="ARBA" id="ARBA00022840"/>
    </source>
</evidence>
<keyword evidence="4" id="KW-0808">Transferase</keyword>
<feature type="binding site" evidence="8">
    <location>
        <position position="37"/>
    </location>
    <ligand>
        <name>ATP</name>
        <dbReference type="ChEBI" id="CHEBI:30616"/>
    </ligand>
</feature>
<dbReference type="InterPro" id="IPR017441">
    <property type="entry name" value="Protein_kinase_ATP_BS"/>
</dbReference>
<comment type="similarity">
    <text evidence="1">Belongs to the protein kinase superfamily. CMGC Ser/Thr protein kinase family. CDC2/CDKX subfamily.</text>
</comment>
<dbReference type="PROSITE" id="PS50011">
    <property type="entry name" value="PROTEIN_KINASE_DOM"/>
    <property type="match status" value="1"/>
</dbReference>
<dbReference type="GO" id="GO:0005524">
    <property type="term" value="F:ATP binding"/>
    <property type="evidence" value="ECO:0007669"/>
    <property type="project" value="UniProtKB-UniRule"/>
</dbReference>
<dbReference type="GO" id="GO:0070985">
    <property type="term" value="C:transcription factor TFIIK complex"/>
    <property type="evidence" value="ECO:0007669"/>
    <property type="project" value="TreeGrafter"/>
</dbReference>
<evidence type="ECO:0000256" key="2">
    <source>
        <dbReference type="ARBA" id="ARBA00012409"/>
    </source>
</evidence>
<dbReference type="GO" id="GO:0045944">
    <property type="term" value="P:positive regulation of transcription by RNA polymerase II"/>
    <property type="evidence" value="ECO:0007669"/>
    <property type="project" value="TreeGrafter"/>
</dbReference>
<keyword evidence="3 9" id="KW-0723">Serine/threonine-protein kinase</keyword>
<accession>G0UPL7</accession>
<evidence type="ECO:0000256" key="9">
    <source>
        <dbReference type="RuleBase" id="RU000304"/>
    </source>
</evidence>
<evidence type="ECO:0000313" key="11">
    <source>
        <dbReference type="EMBL" id="CCC91328.1"/>
    </source>
</evidence>
<dbReference type="GO" id="GO:0008353">
    <property type="term" value="F:RNA polymerase II CTD heptapeptide repeat kinase activity"/>
    <property type="evidence" value="ECO:0007669"/>
    <property type="project" value="UniProtKB-EC"/>
</dbReference>
<dbReference type="PANTHER" id="PTHR24056">
    <property type="entry name" value="CELL DIVISION PROTEIN KINASE"/>
    <property type="match status" value="1"/>
</dbReference>
<dbReference type="AlphaFoldDB" id="G0UPL7"/>
<keyword evidence="7 8" id="KW-0067">ATP-binding</keyword>
<evidence type="ECO:0000256" key="4">
    <source>
        <dbReference type="ARBA" id="ARBA00022679"/>
    </source>
</evidence>
<evidence type="ECO:0000256" key="6">
    <source>
        <dbReference type="ARBA" id="ARBA00022777"/>
    </source>
</evidence>
<evidence type="ECO:0000256" key="8">
    <source>
        <dbReference type="PROSITE-ProRule" id="PRU10141"/>
    </source>
</evidence>
<protein>
    <recommendedName>
        <fullName evidence="2">[RNA-polymerase]-subunit kinase</fullName>
        <ecNumber evidence="2">2.7.11.23</ecNumber>
    </recommendedName>
</protein>
<dbReference type="Pfam" id="PF00069">
    <property type="entry name" value="Pkinase"/>
    <property type="match status" value="1"/>
</dbReference>
<dbReference type="EMBL" id="HE575320">
    <property type="protein sequence ID" value="CCC91328.1"/>
    <property type="molecule type" value="Genomic_DNA"/>
</dbReference>
<dbReference type="FunFam" id="1.10.510.10:FF:000624">
    <property type="entry name" value="Mitogen-activated protein kinase"/>
    <property type="match status" value="1"/>
</dbReference>
<dbReference type="InterPro" id="IPR050108">
    <property type="entry name" value="CDK"/>
</dbReference>
<dbReference type="InterPro" id="IPR011009">
    <property type="entry name" value="Kinase-like_dom_sf"/>
</dbReference>
<keyword evidence="6" id="KW-0418">Kinase</keyword>
<dbReference type="SUPFAM" id="SSF56112">
    <property type="entry name" value="Protein kinase-like (PK-like)"/>
    <property type="match status" value="1"/>
</dbReference>